<dbReference type="FunFam" id="3.40.50.1240:FF:000033">
    <property type="entry name" value="Chromosome 12, whole genome shotgun sequence"/>
    <property type="match status" value="1"/>
</dbReference>
<protein>
    <submittedName>
        <fullName evidence="3">Phosphoglycerate mutase-like protein</fullName>
    </submittedName>
</protein>
<evidence type="ECO:0000256" key="1">
    <source>
        <dbReference type="ARBA" id="ARBA00022801"/>
    </source>
</evidence>
<dbReference type="STRING" id="1884261.A0A5C3QQE7"/>
<organism evidence="3 4">
    <name type="scientific">Pterulicium gracile</name>
    <dbReference type="NCBI Taxonomy" id="1884261"/>
    <lineage>
        <taxon>Eukaryota</taxon>
        <taxon>Fungi</taxon>
        <taxon>Dikarya</taxon>
        <taxon>Basidiomycota</taxon>
        <taxon>Agaricomycotina</taxon>
        <taxon>Agaricomycetes</taxon>
        <taxon>Agaricomycetidae</taxon>
        <taxon>Agaricales</taxon>
        <taxon>Pleurotineae</taxon>
        <taxon>Pterulaceae</taxon>
        <taxon>Pterulicium</taxon>
    </lineage>
</organism>
<dbReference type="CDD" id="cd07061">
    <property type="entry name" value="HP_HAP_like"/>
    <property type="match status" value="1"/>
</dbReference>
<keyword evidence="2" id="KW-0472">Membrane</keyword>
<dbReference type="GO" id="GO:0003993">
    <property type="term" value="F:acid phosphatase activity"/>
    <property type="evidence" value="ECO:0007669"/>
    <property type="project" value="TreeGrafter"/>
</dbReference>
<keyword evidence="1" id="KW-0378">Hydrolase</keyword>
<dbReference type="PANTHER" id="PTHR20963:SF42">
    <property type="entry name" value="PHOSPHOGLYCERATE MUTASE-LIKE PROTEIN"/>
    <property type="match status" value="1"/>
</dbReference>
<dbReference type="EMBL" id="ML178819">
    <property type="protein sequence ID" value="TFL04206.1"/>
    <property type="molecule type" value="Genomic_DNA"/>
</dbReference>
<dbReference type="InterPro" id="IPR029033">
    <property type="entry name" value="His_PPase_superfam"/>
</dbReference>
<proteinExistence type="predicted"/>
<sequence length="621" mass="68434">MPSQATRLDEDHTDKDLEREALLSSEERALPTLENPSHLNSRTRPRRFGFAHLFLAFTAGSLACLLGQYAACGGLCFSKSDPSSSLSVNANLAPPWVGSTEVHPFPPSKPTNADPSLFPSRVGYAGATPTGAEPALVATAPAYPINKGTPNLITPGHFASSTQDTTSSKFNLFRSWGNLSPWYSVDKTSFGLDTSPEAPESCAITGLHLLHRHGARYPTAWASYGGPANFSGRLHDAAANWEASGDLAFMNEWTYKLGEEILTPFGRQQLYDLGVATRIKYGFLLNNFTELNSIPVFRTESQDRMLASAMNFALGFFGWPLTGQYQQSITIESPGFNNTLAPYETCPNTNDRSKSDRGTYYVKQWTSVYLKDAQARLQPQIKGYDLSIEDTFTMQQMCAYETVALGYSKFCSVFTEDEWNGFDYALDLSFWYNSAFGSPVGRVQGIGYVQELVARLTHTPIQTHNSSTNGTLDDNQTTFPLNHSLYVDATHEVVVLNILTALNLTSLSADGPLPSDHIPKNRKFRSSQLAPFATNVHFQLLDCSSLDGPQMRVIVNDGVVPLTGLGECPEQEDGMCPVDVFVKGLKEIIRETDWEWGCHGDWTVPAGNEWETTVGYPPKRE</sequence>
<dbReference type="PROSITE" id="PS00616">
    <property type="entry name" value="HIS_ACID_PHOSPHAT_1"/>
    <property type="match status" value="1"/>
</dbReference>
<dbReference type="SUPFAM" id="SSF53254">
    <property type="entry name" value="Phosphoglycerate mutase-like"/>
    <property type="match status" value="1"/>
</dbReference>
<keyword evidence="4" id="KW-1185">Reference proteome</keyword>
<evidence type="ECO:0000313" key="3">
    <source>
        <dbReference type="EMBL" id="TFL04206.1"/>
    </source>
</evidence>
<dbReference type="AlphaFoldDB" id="A0A5C3QQE7"/>
<feature type="transmembrane region" description="Helical" evidence="2">
    <location>
        <begin position="50"/>
        <end position="71"/>
    </location>
</feature>
<evidence type="ECO:0000313" key="4">
    <source>
        <dbReference type="Proteomes" id="UP000305067"/>
    </source>
</evidence>
<dbReference type="Pfam" id="PF00328">
    <property type="entry name" value="His_Phos_2"/>
    <property type="match status" value="1"/>
</dbReference>
<gene>
    <name evidence="3" type="ORF">BDV98DRAFT_544931</name>
</gene>
<dbReference type="Proteomes" id="UP000305067">
    <property type="component" value="Unassembled WGS sequence"/>
</dbReference>
<dbReference type="Gene3D" id="3.40.50.1240">
    <property type="entry name" value="Phosphoglycerate mutase-like"/>
    <property type="match status" value="1"/>
</dbReference>
<dbReference type="InterPro" id="IPR000560">
    <property type="entry name" value="His_Pase_clade-2"/>
</dbReference>
<name>A0A5C3QQE7_9AGAR</name>
<reference evidence="3 4" key="1">
    <citation type="journal article" date="2019" name="Nat. Ecol. Evol.">
        <title>Megaphylogeny resolves global patterns of mushroom evolution.</title>
        <authorList>
            <person name="Varga T."/>
            <person name="Krizsan K."/>
            <person name="Foldi C."/>
            <person name="Dima B."/>
            <person name="Sanchez-Garcia M."/>
            <person name="Sanchez-Ramirez S."/>
            <person name="Szollosi G.J."/>
            <person name="Szarkandi J.G."/>
            <person name="Papp V."/>
            <person name="Albert L."/>
            <person name="Andreopoulos W."/>
            <person name="Angelini C."/>
            <person name="Antonin V."/>
            <person name="Barry K.W."/>
            <person name="Bougher N.L."/>
            <person name="Buchanan P."/>
            <person name="Buyck B."/>
            <person name="Bense V."/>
            <person name="Catcheside P."/>
            <person name="Chovatia M."/>
            <person name="Cooper J."/>
            <person name="Damon W."/>
            <person name="Desjardin D."/>
            <person name="Finy P."/>
            <person name="Geml J."/>
            <person name="Haridas S."/>
            <person name="Hughes K."/>
            <person name="Justo A."/>
            <person name="Karasinski D."/>
            <person name="Kautmanova I."/>
            <person name="Kiss B."/>
            <person name="Kocsube S."/>
            <person name="Kotiranta H."/>
            <person name="LaButti K.M."/>
            <person name="Lechner B.E."/>
            <person name="Liimatainen K."/>
            <person name="Lipzen A."/>
            <person name="Lukacs Z."/>
            <person name="Mihaltcheva S."/>
            <person name="Morgado L.N."/>
            <person name="Niskanen T."/>
            <person name="Noordeloos M.E."/>
            <person name="Ohm R.A."/>
            <person name="Ortiz-Santana B."/>
            <person name="Ovrebo C."/>
            <person name="Racz N."/>
            <person name="Riley R."/>
            <person name="Savchenko A."/>
            <person name="Shiryaev A."/>
            <person name="Soop K."/>
            <person name="Spirin V."/>
            <person name="Szebenyi C."/>
            <person name="Tomsovsky M."/>
            <person name="Tulloss R.E."/>
            <person name="Uehling J."/>
            <person name="Grigoriev I.V."/>
            <person name="Vagvolgyi C."/>
            <person name="Papp T."/>
            <person name="Martin F.M."/>
            <person name="Miettinen O."/>
            <person name="Hibbett D.S."/>
            <person name="Nagy L.G."/>
        </authorList>
    </citation>
    <scope>NUCLEOTIDE SEQUENCE [LARGE SCALE GENOMIC DNA]</scope>
    <source>
        <strain evidence="3 4">CBS 309.79</strain>
    </source>
</reference>
<dbReference type="OrthoDB" id="6509975at2759"/>
<dbReference type="InterPro" id="IPR033379">
    <property type="entry name" value="Acid_Pase_AS"/>
</dbReference>
<accession>A0A5C3QQE7</accession>
<keyword evidence="2" id="KW-1133">Transmembrane helix</keyword>
<dbReference type="PANTHER" id="PTHR20963">
    <property type="entry name" value="MULTIPLE INOSITOL POLYPHOSPHATE PHOSPHATASE-RELATED"/>
    <property type="match status" value="1"/>
</dbReference>
<keyword evidence="2" id="KW-0812">Transmembrane</keyword>
<evidence type="ECO:0000256" key="2">
    <source>
        <dbReference type="SAM" id="Phobius"/>
    </source>
</evidence>